<sequence>MSSVASCASIAVVRNVAGRASSSSRANPASRNARAGGAGAGSAALPSARRRVVASRRHVHFAVSAADAAAPATAGAGIAVRPSAAPSQPGETLEQYSVVMKFGGSSVADAERMREVAAIVLTFQEEMPVVVLSAMGKTTNYLLAAGEQALKCDNGEEVAEMEPIRLIRKLHETTMHELGVDAVTREEVNKLLNKIEQVCTGVALMQECTSRTRATLVSFGERMSTRIFSSFLRSLGLRSRQYDAFDALGFVTTDEFENGNILDITYPNVAAALTLGKGEPASIAVVTGFLGRGQKTGAIATLGRGGSDLSATVIGAALKLSEVQVWKDVDGVLSADPREVEGTVAMAFLSFQEATELAYFGAQVLHPQSMRPAMDTENLCVRVKNSYNVHAPGTLIGHTRPGGGEAWLLTSIVRKKNVTMLDIVSTRMLGQYGFLAKVFAIMNNNGISVDCVATSEVSVSLTLDPAKLWSRDLVKEELDSLVQDFEENGIARVKCTTGHSLISLIGNVERNNEIMERSFRALGAAGVKVKMISQGASKTNISMLVDDEEGSAAVNAIHAEFFPFEYGEILPSGSTDADNAPP</sequence>
<evidence type="ECO:0000256" key="4">
    <source>
        <dbReference type="ARBA" id="ARBA00022697"/>
    </source>
</evidence>
<accession>A0A7S0S6Z8</accession>
<feature type="region of interest" description="Disordered" evidence="9">
    <location>
        <begin position="20"/>
        <end position="42"/>
    </location>
</feature>
<gene>
    <name evidence="12" type="ORF">MANT1106_LOCUS567</name>
</gene>
<dbReference type="GO" id="GO:0009089">
    <property type="term" value="P:lysine biosynthetic process via diaminopimelate"/>
    <property type="evidence" value="ECO:0007669"/>
    <property type="project" value="UniProtKB-UniPathway"/>
</dbReference>
<evidence type="ECO:0000256" key="1">
    <source>
        <dbReference type="ARBA" id="ARBA00010122"/>
    </source>
</evidence>
<dbReference type="GO" id="GO:0005829">
    <property type="term" value="C:cytosol"/>
    <property type="evidence" value="ECO:0007669"/>
    <property type="project" value="TreeGrafter"/>
</dbReference>
<feature type="domain" description="Aspartate/glutamate/uridylate kinase" evidence="10">
    <location>
        <begin position="98"/>
        <end position="376"/>
    </location>
</feature>
<dbReference type="Gene3D" id="3.40.1160.10">
    <property type="entry name" value="Acetylglutamate kinase-like"/>
    <property type="match status" value="1"/>
</dbReference>
<dbReference type="GO" id="GO:0009088">
    <property type="term" value="P:threonine biosynthetic process"/>
    <property type="evidence" value="ECO:0007669"/>
    <property type="project" value="UniProtKB-UniPathway"/>
</dbReference>
<dbReference type="EC" id="2.7.2.4" evidence="2"/>
<dbReference type="UniPathway" id="UPA00051">
    <property type="reaction ID" value="UER00462"/>
</dbReference>
<dbReference type="UniPathway" id="UPA00050">
    <property type="reaction ID" value="UER00461"/>
</dbReference>
<evidence type="ECO:0000256" key="5">
    <source>
        <dbReference type="ARBA" id="ARBA00022741"/>
    </source>
</evidence>
<feature type="domain" description="Aspartokinase ACT" evidence="11">
    <location>
        <begin position="502"/>
        <end position="561"/>
    </location>
</feature>
<dbReference type="InterPro" id="IPR042199">
    <property type="entry name" value="AsparK_Bifunc_asparK/hSer_DH"/>
</dbReference>
<dbReference type="Gene3D" id="1.20.120.1320">
    <property type="entry name" value="Aspartokinase, catalytic domain"/>
    <property type="match status" value="1"/>
</dbReference>
<dbReference type="NCBIfam" id="TIGR00657">
    <property type="entry name" value="asp_kinases"/>
    <property type="match status" value="1"/>
</dbReference>
<comment type="pathway">
    <text evidence="8">Amino-acid biosynthesis; L-methionine biosynthesis via de novo pathway; L-homoserine from L-aspartate: step 1/3.</text>
</comment>
<dbReference type="Pfam" id="PF22468">
    <property type="entry name" value="ACT_9"/>
    <property type="match status" value="1"/>
</dbReference>
<reference evidence="12" key="1">
    <citation type="submission" date="2021-01" db="EMBL/GenBank/DDBJ databases">
        <authorList>
            <person name="Corre E."/>
            <person name="Pelletier E."/>
            <person name="Niang G."/>
            <person name="Scheremetjew M."/>
            <person name="Finn R."/>
            <person name="Kale V."/>
            <person name="Holt S."/>
            <person name="Cochrane G."/>
            <person name="Meng A."/>
            <person name="Brown T."/>
            <person name="Cohen L."/>
        </authorList>
    </citation>
    <scope>NUCLEOTIDE SEQUENCE</scope>
    <source>
        <strain evidence="12">SL-175</strain>
    </source>
</reference>
<evidence type="ECO:0000256" key="3">
    <source>
        <dbReference type="ARBA" id="ARBA00022679"/>
    </source>
</evidence>
<dbReference type="AlphaFoldDB" id="A0A7S0S6Z8"/>
<dbReference type="InterPro" id="IPR001048">
    <property type="entry name" value="Asp/Glu/Uridylate_kinase"/>
</dbReference>
<keyword evidence="7" id="KW-0067">ATP-binding</keyword>
<protein>
    <recommendedName>
        <fullName evidence="2">aspartate kinase</fullName>
        <ecNumber evidence="2">2.7.2.4</ecNumber>
    </recommendedName>
</protein>
<dbReference type="GO" id="GO:0009570">
    <property type="term" value="C:chloroplast stroma"/>
    <property type="evidence" value="ECO:0007669"/>
    <property type="project" value="TreeGrafter"/>
</dbReference>
<dbReference type="EMBL" id="HBFC01001102">
    <property type="protein sequence ID" value="CAD8697888.1"/>
    <property type="molecule type" value="Transcribed_RNA"/>
</dbReference>
<dbReference type="InterPro" id="IPR036393">
    <property type="entry name" value="AceGlu_kinase-like_sf"/>
</dbReference>
<dbReference type="PROSITE" id="PS00324">
    <property type="entry name" value="ASPARTOKINASE"/>
    <property type="match status" value="1"/>
</dbReference>
<comment type="pathway">
    <text evidence="8">Amino-acid biosynthesis; L-threonine biosynthesis; L-threonine from L-aspartate: step 1/5.</text>
</comment>
<keyword evidence="8" id="KW-0028">Amino-acid biosynthesis</keyword>
<dbReference type="InterPro" id="IPR001341">
    <property type="entry name" value="Asp_kinase"/>
</dbReference>
<dbReference type="PANTHER" id="PTHR21499:SF59">
    <property type="entry name" value="ASPARTOKINASE"/>
    <property type="match status" value="1"/>
</dbReference>
<evidence type="ECO:0000256" key="9">
    <source>
        <dbReference type="SAM" id="MobiDB-lite"/>
    </source>
</evidence>
<keyword evidence="6" id="KW-0418">Kinase</keyword>
<dbReference type="GO" id="GO:0009090">
    <property type="term" value="P:homoserine biosynthetic process"/>
    <property type="evidence" value="ECO:0007669"/>
    <property type="project" value="TreeGrafter"/>
</dbReference>
<evidence type="ECO:0000313" key="12">
    <source>
        <dbReference type="EMBL" id="CAD8697888.1"/>
    </source>
</evidence>
<name>A0A7S0S6Z8_9CHLO</name>
<evidence type="ECO:0000256" key="8">
    <source>
        <dbReference type="RuleBase" id="RU004249"/>
    </source>
</evidence>
<keyword evidence="5" id="KW-0547">Nucleotide-binding</keyword>
<dbReference type="SUPFAM" id="SSF55021">
    <property type="entry name" value="ACT-like"/>
    <property type="match status" value="2"/>
</dbReference>
<evidence type="ECO:0000259" key="11">
    <source>
        <dbReference type="Pfam" id="PF22468"/>
    </source>
</evidence>
<dbReference type="InterPro" id="IPR054352">
    <property type="entry name" value="ACT_Aspartokinase"/>
</dbReference>
<dbReference type="Pfam" id="PF00696">
    <property type="entry name" value="AA_kinase"/>
    <property type="match status" value="1"/>
</dbReference>
<dbReference type="GO" id="GO:0005524">
    <property type="term" value="F:ATP binding"/>
    <property type="evidence" value="ECO:0007669"/>
    <property type="project" value="UniProtKB-KW"/>
</dbReference>
<dbReference type="GO" id="GO:0004072">
    <property type="term" value="F:aspartate kinase activity"/>
    <property type="evidence" value="ECO:0007669"/>
    <property type="project" value="UniProtKB-EC"/>
</dbReference>
<organism evidence="12">
    <name type="scientific">Mantoniella antarctica</name>
    <dbReference type="NCBI Taxonomy" id="81844"/>
    <lineage>
        <taxon>Eukaryota</taxon>
        <taxon>Viridiplantae</taxon>
        <taxon>Chlorophyta</taxon>
        <taxon>Mamiellophyceae</taxon>
        <taxon>Mamiellales</taxon>
        <taxon>Mamiellaceae</taxon>
        <taxon>Mantoniella</taxon>
    </lineage>
</organism>
<proteinExistence type="inferred from homology"/>
<evidence type="ECO:0000256" key="6">
    <source>
        <dbReference type="ARBA" id="ARBA00022777"/>
    </source>
</evidence>
<comment type="pathway">
    <text evidence="8">Amino-acid biosynthesis; L-lysine biosynthesis via DAP pathway; (S)-tetrahydrodipicolinate from L-aspartate: step 1/4.</text>
</comment>
<dbReference type="UniPathway" id="UPA00034">
    <property type="reaction ID" value="UER00015"/>
</dbReference>
<dbReference type="Gene3D" id="3.30.70.260">
    <property type="match status" value="2"/>
</dbReference>
<evidence type="ECO:0000256" key="7">
    <source>
        <dbReference type="ARBA" id="ARBA00022840"/>
    </source>
</evidence>
<dbReference type="InterPro" id="IPR045865">
    <property type="entry name" value="ACT-like_dom_sf"/>
</dbReference>
<comment type="similarity">
    <text evidence="1">Belongs to the aspartokinase family.</text>
</comment>
<dbReference type="FunFam" id="3.30.70.260:FF:000099">
    <property type="entry name" value="Aspartokinase"/>
    <property type="match status" value="1"/>
</dbReference>
<evidence type="ECO:0000256" key="2">
    <source>
        <dbReference type="ARBA" id="ARBA00013059"/>
    </source>
</evidence>
<dbReference type="PANTHER" id="PTHR21499">
    <property type="entry name" value="ASPARTATE KINASE"/>
    <property type="match status" value="1"/>
</dbReference>
<evidence type="ECO:0000259" key="10">
    <source>
        <dbReference type="Pfam" id="PF00696"/>
    </source>
</evidence>
<dbReference type="FunFam" id="1.20.120.1320:FF:000001">
    <property type="entry name" value="Aspartokinase"/>
    <property type="match status" value="1"/>
</dbReference>
<dbReference type="InterPro" id="IPR018042">
    <property type="entry name" value="Aspartate_kinase_CS"/>
</dbReference>
<keyword evidence="3" id="KW-0808">Transferase</keyword>
<keyword evidence="4" id="KW-0791">Threonine biosynthesis</keyword>
<dbReference type="SUPFAM" id="SSF53633">
    <property type="entry name" value="Carbamate kinase-like"/>
    <property type="match status" value="1"/>
</dbReference>